<dbReference type="InterPro" id="IPR015500">
    <property type="entry name" value="Peptidase_S8_subtilisin-rel"/>
</dbReference>
<evidence type="ECO:0000313" key="17">
    <source>
        <dbReference type="Proteomes" id="UP001162156"/>
    </source>
</evidence>
<dbReference type="Pfam" id="PF12583">
    <property type="entry name" value="TPPII_C"/>
    <property type="match status" value="1"/>
</dbReference>
<dbReference type="EC" id="3.4.14.10" evidence="3"/>
<evidence type="ECO:0000256" key="5">
    <source>
        <dbReference type="ARBA" id="ARBA00022438"/>
    </source>
</evidence>
<dbReference type="Gene3D" id="6.10.250.3080">
    <property type="match status" value="1"/>
</dbReference>
<evidence type="ECO:0000256" key="8">
    <source>
        <dbReference type="ARBA" id="ARBA00022825"/>
    </source>
</evidence>
<evidence type="ECO:0000259" key="11">
    <source>
        <dbReference type="Pfam" id="PF00082"/>
    </source>
</evidence>
<keyword evidence="7 10" id="KW-0378">Hydrolase</keyword>
<reference evidence="16" key="1">
    <citation type="journal article" date="2023" name="Insect Mol. Biol.">
        <title>Genome sequencing provides insights into the evolution of gene families encoding plant cell wall-degrading enzymes in longhorned beetles.</title>
        <authorList>
            <person name="Shin N.R."/>
            <person name="Okamura Y."/>
            <person name="Kirsch R."/>
            <person name="Pauchet Y."/>
        </authorList>
    </citation>
    <scope>NUCLEOTIDE SEQUENCE</scope>
    <source>
        <strain evidence="16">RBIC_L_NR</strain>
    </source>
</reference>
<proteinExistence type="inferred from homology"/>
<dbReference type="GO" id="GO:0005829">
    <property type="term" value="C:cytosol"/>
    <property type="evidence" value="ECO:0007669"/>
    <property type="project" value="TreeGrafter"/>
</dbReference>
<dbReference type="Pfam" id="PF12580">
    <property type="entry name" value="TPPII"/>
    <property type="match status" value="1"/>
</dbReference>
<feature type="domain" description="Tripeptidyl-peptidase II galactose-binding" evidence="15">
    <location>
        <begin position="711"/>
        <end position="797"/>
    </location>
</feature>
<dbReference type="InterPro" id="IPR046939">
    <property type="entry name" value="TPPII_C_sf"/>
</dbReference>
<dbReference type="PROSITE" id="PS00138">
    <property type="entry name" value="SUBTILASE_SER"/>
    <property type="match status" value="1"/>
</dbReference>
<dbReference type="GO" id="GO:0004252">
    <property type="term" value="F:serine-type endopeptidase activity"/>
    <property type="evidence" value="ECO:0007669"/>
    <property type="project" value="UniProtKB-UniRule"/>
</dbReference>
<dbReference type="InterPro" id="IPR048384">
    <property type="entry name" value="TPPII_GBD"/>
</dbReference>
<evidence type="ECO:0000256" key="3">
    <source>
        <dbReference type="ARBA" id="ARBA00012462"/>
    </source>
</evidence>
<dbReference type="GO" id="GO:0004177">
    <property type="term" value="F:aminopeptidase activity"/>
    <property type="evidence" value="ECO:0007669"/>
    <property type="project" value="UniProtKB-KW"/>
</dbReference>
<organism evidence="16 17">
    <name type="scientific">Rhamnusium bicolor</name>
    <dbReference type="NCBI Taxonomy" id="1586634"/>
    <lineage>
        <taxon>Eukaryota</taxon>
        <taxon>Metazoa</taxon>
        <taxon>Ecdysozoa</taxon>
        <taxon>Arthropoda</taxon>
        <taxon>Hexapoda</taxon>
        <taxon>Insecta</taxon>
        <taxon>Pterygota</taxon>
        <taxon>Neoptera</taxon>
        <taxon>Endopterygota</taxon>
        <taxon>Coleoptera</taxon>
        <taxon>Polyphaga</taxon>
        <taxon>Cucujiformia</taxon>
        <taxon>Chrysomeloidea</taxon>
        <taxon>Cerambycidae</taxon>
        <taxon>Lepturinae</taxon>
        <taxon>Rhagiini</taxon>
        <taxon>Rhamnusium</taxon>
    </lineage>
</organism>
<protein>
    <recommendedName>
        <fullName evidence="4">Tripeptidyl-peptidase 2</fullName>
        <ecNumber evidence="3">3.4.14.10</ecNumber>
    </recommendedName>
    <alternativeName>
        <fullName evidence="9">Tripeptidyl aminopeptidase</fullName>
    </alternativeName>
</protein>
<dbReference type="InterPro" id="IPR048383">
    <property type="entry name" value="TPPII_Ig-like-1"/>
</dbReference>
<dbReference type="InterPro" id="IPR023828">
    <property type="entry name" value="Peptidase_S8_Ser-AS"/>
</dbReference>
<evidence type="ECO:0000259" key="12">
    <source>
        <dbReference type="Pfam" id="PF12580"/>
    </source>
</evidence>
<evidence type="ECO:0000259" key="14">
    <source>
        <dbReference type="Pfam" id="PF21223"/>
    </source>
</evidence>
<dbReference type="EMBL" id="JANEYF010004667">
    <property type="protein sequence ID" value="KAJ8930438.1"/>
    <property type="molecule type" value="Genomic_DNA"/>
</dbReference>
<feature type="domain" description="Tripeptidyl-peptidase II first Ig-like" evidence="14">
    <location>
        <begin position="576"/>
        <end position="692"/>
    </location>
</feature>
<feature type="domain" description="Tripeptidyl peptidase II second Ig-like" evidence="12">
    <location>
        <begin position="832"/>
        <end position="989"/>
    </location>
</feature>
<dbReference type="InterPro" id="IPR050131">
    <property type="entry name" value="Peptidase_S8_subtilisin-like"/>
</dbReference>
<dbReference type="PANTHER" id="PTHR43806">
    <property type="entry name" value="PEPTIDASE S8"/>
    <property type="match status" value="1"/>
</dbReference>
<evidence type="ECO:0000256" key="6">
    <source>
        <dbReference type="ARBA" id="ARBA00022670"/>
    </source>
</evidence>
<keyword evidence="8 10" id="KW-0720">Serine protease</keyword>
<dbReference type="InterPro" id="IPR022232">
    <property type="entry name" value="TPPII_C_art"/>
</dbReference>
<dbReference type="InterPro" id="IPR022398">
    <property type="entry name" value="Peptidase_S8_His-AS"/>
</dbReference>
<dbReference type="Pfam" id="PF21316">
    <property type="entry name" value="TPPII_GBD"/>
    <property type="match status" value="1"/>
</dbReference>
<evidence type="ECO:0000256" key="1">
    <source>
        <dbReference type="ARBA" id="ARBA00001910"/>
    </source>
</evidence>
<feature type="active site" description="Charge relay system" evidence="10">
    <location>
        <position position="240"/>
    </location>
</feature>
<dbReference type="InterPro" id="IPR000209">
    <property type="entry name" value="Peptidase_S8/S53_dom"/>
</dbReference>
<dbReference type="SUPFAM" id="SSF52743">
    <property type="entry name" value="Subtilisin-like"/>
    <property type="match status" value="1"/>
</dbReference>
<comment type="catalytic activity">
    <reaction evidence="1">
        <text>Release of an N-terminal tripeptide from a polypeptide.</text>
        <dbReference type="EC" id="3.4.14.10"/>
    </reaction>
</comment>
<dbReference type="PROSITE" id="PS00137">
    <property type="entry name" value="SUBTILASE_HIS"/>
    <property type="match status" value="1"/>
</dbReference>
<dbReference type="InterPro" id="IPR036852">
    <property type="entry name" value="Peptidase_S8/S53_dom_sf"/>
</dbReference>
<dbReference type="GO" id="GO:0008240">
    <property type="term" value="F:tripeptidyl-peptidase activity"/>
    <property type="evidence" value="ECO:0007669"/>
    <property type="project" value="UniProtKB-EC"/>
</dbReference>
<dbReference type="InterPro" id="IPR046940">
    <property type="entry name" value="TPPII_Ig-like_sf"/>
</dbReference>
<dbReference type="Gene3D" id="2.60.40.3170">
    <property type="match status" value="1"/>
</dbReference>
<evidence type="ECO:0000256" key="7">
    <source>
        <dbReference type="ARBA" id="ARBA00022801"/>
    </source>
</evidence>
<evidence type="ECO:0000259" key="15">
    <source>
        <dbReference type="Pfam" id="PF21316"/>
    </source>
</evidence>
<feature type="domain" description="Peptidase S8/S53" evidence="11">
    <location>
        <begin position="35"/>
        <end position="541"/>
    </location>
</feature>
<comment type="caution">
    <text evidence="16">The sequence shown here is derived from an EMBL/GenBank/DDBJ whole genome shotgun (WGS) entry which is preliminary data.</text>
</comment>
<keyword evidence="5" id="KW-0031">Aminopeptidase</keyword>
<evidence type="ECO:0000259" key="13">
    <source>
        <dbReference type="Pfam" id="PF12583"/>
    </source>
</evidence>
<evidence type="ECO:0000256" key="10">
    <source>
        <dbReference type="PROSITE-ProRule" id="PRU01240"/>
    </source>
</evidence>
<dbReference type="PRINTS" id="PR00723">
    <property type="entry name" value="SUBTILISIN"/>
</dbReference>
<dbReference type="GO" id="GO:0006508">
    <property type="term" value="P:proteolysis"/>
    <property type="evidence" value="ECO:0007669"/>
    <property type="project" value="UniProtKB-KW"/>
</dbReference>
<evidence type="ECO:0000256" key="2">
    <source>
        <dbReference type="ARBA" id="ARBA00011073"/>
    </source>
</evidence>
<dbReference type="InterPro" id="IPR022229">
    <property type="entry name" value="TPPII_Ig-like-2"/>
</dbReference>
<dbReference type="PROSITE" id="PS51892">
    <property type="entry name" value="SUBTILASE"/>
    <property type="match status" value="1"/>
</dbReference>
<dbReference type="Pfam" id="PF00082">
    <property type="entry name" value="Peptidase_S8"/>
    <property type="match status" value="1"/>
</dbReference>
<dbReference type="Pfam" id="PF21223">
    <property type="entry name" value="TPPII_Ig-like-1"/>
    <property type="match status" value="1"/>
</dbReference>
<feature type="active site" description="Charge relay system" evidence="10">
    <location>
        <position position="44"/>
    </location>
</feature>
<dbReference type="PANTHER" id="PTHR43806:SF14">
    <property type="entry name" value="TRIPEPTIDYL-PEPTIDASE 2"/>
    <property type="match status" value="1"/>
</dbReference>
<keyword evidence="6 10" id="KW-0645">Protease</keyword>
<evidence type="ECO:0000256" key="4">
    <source>
        <dbReference type="ARBA" id="ARBA00020244"/>
    </source>
</evidence>
<dbReference type="Gene3D" id="3.40.50.200">
    <property type="entry name" value="Peptidase S8/S53 domain"/>
    <property type="match status" value="2"/>
</dbReference>
<comment type="similarity">
    <text evidence="2 10">Belongs to the peptidase S8 family.</text>
</comment>
<dbReference type="Gene3D" id="1.25.40.710">
    <property type="match status" value="1"/>
</dbReference>
<evidence type="ECO:0000313" key="16">
    <source>
        <dbReference type="EMBL" id="KAJ8930438.1"/>
    </source>
</evidence>
<sequence length="1251" mass="139738">MNDMPTNTEFPVWGLLPKKETGVVSFLSKYPTYDGRGTVIAILDSGIDPGAPGLQKTSEGKVKVIERFDCSGCGDVNTTTIVTPTDGIPSSWKNPEGTYRLGVKHAFDLYPDRLKDRVKSEYKKKCWDEGHRKSCTPNLNEADKLEKENLDAKLDILNNYEKKFNDVGPIYDCILFNDGEKWVCCVDTSENGDLANCQLLGEYSITHEYAPLTQLDKLNFSINVHENGNVLELVGVCSSHGTHVASIAAGYFPNSPEENGVAPGAQVVSLTIGDGRLGSMETGTALIRAMIKIIELKKKMNVHVINMSYGINCNDLDEFINIDTNLILEDDNDLVSADYIPAQTETANISDDSDEEAEIISNQTNNVTNYQQAIRLVKDLQEFSKNKGAQWRRIGDLVNEIVNTYGVIWVSSAGNNGPALGTISTPSDINNEPIISVGAYVSPDMMIAEYAMRQKLPGSPYTWSSRGPTIDGGIGVHVCAPGGAITSVPNFTLRYSQLMNGTSMASPHAAGVVCLLLSGVIQQKLPYSPYIVRRALENTANFIEGVEIPAQGSGLIQMEKAFDYLVNYHAEQERDVRFQIQCGSANSKGIYLRSRLHTSLHTFKVSIEPHFLDSDNVEAEKKINFNMKFVLTCSASYVNCPTHLDLSNVTRMFAIKIDTSFLTEGLYSTFINAYDVSCIEKGPVFKIPITLIQPKEVNEAKHVVSYNKINFKPNTIKRHYYVVPNMATWAVLKLTSDEDSGRYVVHSLQAIPRQHCKILETNKTVAVTSKADSYLCFPVKGDLILEVVIAKYWANLGEANLDYSISFQGIKPNQPTITMHAADGIHTVEVKTLQGEEISPTINLKNSVQILKPSEGKIAPLSSRDIIPPCRQIYELVLVYNFVLSKQCEVSPNLALLSDMLYESEYESQFWLLYDTNKQLMGCGDAYPSKYSIKLEKGDYSIRLQVRHDKKDYLEKINEAPLLLHQKLSSNIPMDLYLSYSQALIGDFQAKANNPAHYLTGTITFAKDEYGKKADNYPIKYILADNSVKKSALSNDSAAAETTYEDLLKEYPDHLLIHSAYLQVLDPLDKRILPSFKKQTCSIEDDLNKVINICNKVIESINEESVLAFMATKTDLRPDAAKIKSTMEQQKNIYLECLSRKGIALCRISVSMEGSKTSEISSVWKSLVKFIDPSDAKVLTTHVLYFAIWHAFANKQYGRLMKYVLKLQEDKPSDEAEKKIIEYCEKLNWDHLSRHLQRSLPSKFPCAFKPF</sequence>
<accession>A0AAV8WVQ0</accession>
<dbReference type="Proteomes" id="UP001162156">
    <property type="component" value="Unassembled WGS sequence"/>
</dbReference>
<feature type="domain" description="Tripeptidyl peptidase II C-terminal" evidence="13">
    <location>
        <begin position="1038"/>
        <end position="1074"/>
    </location>
</feature>
<dbReference type="AlphaFoldDB" id="A0AAV8WVQ0"/>
<keyword evidence="17" id="KW-1185">Reference proteome</keyword>
<feature type="active site" description="Charge relay system" evidence="10">
    <location>
        <position position="503"/>
    </location>
</feature>
<gene>
    <name evidence="16" type="ORF">NQ314_016765</name>
</gene>
<evidence type="ECO:0000256" key="9">
    <source>
        <dbReference type="ARBA" id="ARBA00032232"/>
    </source>
</evidence>
<name>A0AAV8WVQ0_9CUCU</name>